<name>A0A8T2PCQ1_9TELE</name>
<reference evidence="2" key="1">
    <citation type="thesis" date="2021" institute="BYU ScholarsArchive" country="Provo, UT, USA">
        <title>Applications of and Algorithms for Genome Assembly and Genomic Analyses with an Emphasis on Marine Teleosts.</title>
        <authorList>
            <person name="Pickett B.D."/>
        </authorList>
    </citation>
    <scope>NUCLEOTIDE SEQUENCE</scope>
    <source>
        <strain evidence="2">HI-2016</strain>
    </source>
</reference>
<evidence type="ECO:0000313" key="3">
    <source>
        <dbReference type="Proteomes" id="UP000824540"/>
    </source>
</evidence>
<feature type="compositionally biased region" description="Polar residues" evidence="1">
    <location>
        <begin position="116"/>
        <end position="129"/>
    </location>
</feature>
<comment type="caution">
    <text evidence="2">The sequence shown here is derived from an EMBL/GenBank/DDBJ whole genome shotgun (WGS) entry which is preliminary data.</text>
</comment>
<evidence type="ECO:0000256" key="1">
    <source>
        <dbReference type="SAM" id="MobiDB-lite"/>
    </source>
</evidence>
<feature type="compositionally biased region" description="Pro residues" evidence="1">
    <location>
        <begin position="80"/>
        <end position="92"/>
    </location>
</feature>
<gene>
    <name evidence="2" type="ORF">JZ751_029298</name>
</gene>
<evidence type="ECO:0000313" key="2">
    <source>
        <dbReference type="EMBL" id="KAG9348981.1"/>
    </source>
</evidence>
<dbReference type="EMBL" id="JAFBMS010000010">
    <property type="protein sequence ID" value="KAG9348981.1"/>
    <property type="molecule type" value="Genomic_DNA"/>
</dbReference>
<protein>
    <submittedName>
        <fullName evidence="2">Uncharacterized protein</fullName>
    </submittedName>
</protein>
<feature type="region of interest" description="Disordered" evidence="1">
    <location>
        <begin position="71"/>
        <end position="155"/>
    </location>
</feature>
<keyword evidence="3" id="KW-1185">Reference proteome</keyword>
<organism evidence="2 3">
    <name type="scientific">Albula glossodonta</name>
    <name type="common">roundjaw bonefish</name>
    <dbReference type="NCBI Taxonomy" id="121402"/>
    <lineage>
        <taxon>Eukaryota</taxon>
        <taxon>Metazoa</taxon>
        <taxon>Chordata</taxon>
        <taxon>Craniata</taxon>
        <taxon>Vertebrata</taxon>
        <taxon>Euteleostomi</taxon>
        <taxon>Actinopterygii</taxon>
        <taxon>Neopterygii</taxon>
        <taxon>Teleostei</taxon>
        <taxon>Albuliformes</taxon>
        <taxon>Albulidae</taxon>
        <taxon>Albula</taxon>
    </lineage>
</organism>
<dbReference type="AlphaFoldDB" id="A0A8T2PCQ1"/>
<accession>A0A8T2PCQ1</accession>
<dbReference type="Proteomes" id="UP000824540">
    <property type="component" value="Unassembled WGS sequence"/>
</dbReference>
<proteinExistence type="predicted"/>
<sequence length="155" mass="16742">MLSPVTVVLRSVIQVRAGRDDHLREKTVSGSSCEDWTATLISDFCTNPNPGTMISSQGLLQKCIYLQKRSKTDNVRVTPSSPPFPLPLPPPSALTAGLTSEDPSLELEQELRSDCETGSSTATPATPDSQMDCPSPCDLTTLLQAEEETPDNKDH</sequence>